<dbReference type="Proteomes" id="UP000193986">
    <property type="component" value="Unassembled WGS sequence"/>
</dbReference>
<evidence type="ECO:0000313" key="2">
    <source>
        <dbReference type="EMBL" id="ORY29335.1"/>
    </source>
</evidence>
<comment type="caution">
    <text evidence="2">The sequence shown here is derived from an EMBL/GenBank/DDBJ whole genome shotgun (WGS) entry which is preliminary data.</text>
</comment>
<feature type="compositionally biased region" description="Polar residues" evidence="1">
    <location>
        <begin position="1"/>
        <end position="14"/>
    </location>
</feature>
<dbReference type="AlphaFoldDB" id="A0A1Y2B5F6"/>
<protein>
    <submittedName>
        <fullName evidence="2">Uncharacterized protein</fullName>
    </submittedName>
</protein>
<accession>A0A1Y2B5F6</accession>
<reference evidence="2 3" key="1">
    <citation type="submission" date="2016-07" db="EMBL/GenBank/DDBJ databases">
        <title>Pervasive Adenine N6-methylation of Active Genes in Fungi.</title>
        <authorList>
            <consortium name="DOE Joint Genome Institute"/>
            <person name="Mondo S.J."/>
            <person name="Dannebaum R.O."/>
            <person name="Kuo R.C."/>
            <person name="Labutti K."/>
            <person name="Haridas S."/>
            <person name="Kuo A."/>
            <person name="Salamov A."/>
            <person name="Ahrendt S.R."/>
            <person name="Lipzen A."/>
            <person name="Sullivan W."/>
            <person name="Andreopoulos W.B."/>
            <person name="Clum A."/>
            <person name="Lindquist E."/>
            <person name="Daum C."/>
            <person name="Ramamoorthy G.K."/>
            <person name="Gryganskyi A."/>
            <person name="Culley D."/>
            <person name="Magnuson J.K."/>
            <person name="James T.Y."/>
            <person name="O'Malley M.A."/>
            <person name="Stajich J.E."/>
            <person name="Spatafora J.W."/>
            <person name="Visel A."/>
            <person name="Grigoriev I.V."/>
        </authorList>
    </citation>
    <scope>NUCLEOTIDE SEQUENCE [LARGE SCALE GENOMIC DNA]</scope>
    <source>
        <strain evidence="2 3">68-887.2</strain>
    </source>
</reference>
<name>A0A1Y2B5F6_9TREE</name>
<evidence type="ECO:0000313" key="3">
    <source>
        <dbReference type="Proteomes" id="UP000193986"/>
    </source>
</evidence>
<gene>
    <name evidence="2" type="ORF">BCR39DRAFT_559141</name>
</gene>
<evidence type="ECO:0000256" key="1">
    <source>
        <dbReference type="SAM" id="MobiDB-lite"/>
    </source>
</evidence>
<dbReference type="InParanoid" id="A0A1Y2B5F6"/>
<organism evidence="2 3">
    <name type="scientific">Naematelia encephala</name>
    <dbReference type="NCBI Taxonomy" id="71784"/>
    <lineage>
        <taxon>Eukaryota</taxon>
        <taxon>Fungi</taxon>
        <taxon>Dikarya</taxon>
        <taxon>Basidiomycota</taxon>
        <taxon>Agaricomycotina</taxon>
        <taxon>Tremellomycetes</taxon>
        <taxon>Tremellales</taxon>
        <taxon>Naemateliaceae</taxon>
        <taxon>Naematelia</taxon>
    </lineage>
</organism>
<feature type="compositionally biased region" description="Polar residues" evidence="1">
    <location>
        <begin position="38"/>
        <end position="59"/>
    </location>
</feature>
<dbReference type="EMBL" id="MCFC01000026">
    <property type="protein sequence ID" value="ORY29335.1"/>
    <property type="molecule type" value="Genomic_DNA"/>
</dbReference>
<proteinExistence type="predicted"/>
<feature type="compositionally biased region" description="Polar residues" evidence="1">
    <location>
        <begin position="291"/>
        <end position="332"/>
    </location>
</feature>
<feature type="region of interest" description="Disordered" evidence="1">
    <location>
        <begin position="282"/>
        <end position="332"/>
    </location>
</feature>
<keyword evidence="3" id="KW-1185">Reference proteome</keyword>
<feature type="compositionally biased region" description="Polar residues" evidence="1">
    <location>
        <begin position="75"/>
        <end position="95"/>
    </location>
</feature>
<feature type="region of interest" description="Disordered" evidence="1">
    <location>
        <begin position="1"/>
        <end position="125"/>
    </location>
</feature>
<sequence>MTSIVGTSSTRAGTSNPPPRPRSLFSRFFRRASDPDPSCNTNSGSSTLPHDTNTVTSNQGTSNPSGTPNPPSPSHASRTTNTGTSNPAGRSSFRNWFSLRPSNPPDNTDPDASEPPPVTNLRRPGPYTVFSLRRAFAGYTPTIQATVQDWMGDAMNAARRHRRPLTMAAVALCLLTAASVPESVLLEGARNTVQETENILMETMTALGDCRSNLSLAVPEEDITSAMTKVVQAAGDSNPSIADAMEQICDFTDLLNGLGGVNLTETEEKVVTAFCFVVGHLPHTRRDPDSTSDSVDLENSTVDLGNSNVNQEDSTVDGQGTDEGSNPMSDEA</sequence>